<sequence>MIRKYYKALNQKLNVLVCHDEAFSTSNFQHMMIVHEATVKILLLESKRLSEEHEKLVNATAVKIDATPNEFKEYKTFTLYDNIVHSSKFTFPINTIVNHYDGEAKMVDELARKDVKITSIKHEWTFAKTELVKRDDEILLVKGQNFEINQRLVKNLEEKDAPHVDYMSALLYAKPQPFAKLLLVEDVINSVSNLQQGGYSGNINIVNLIWFLTCKRILRLLIHLKFIIMMMNLKRKNDEHMERLKQLQIKIDQQEAEKRERKLLTEDESIMARMEYWYDDE</sequence>
<evidence type="ECO:0000313" key="3">
    <source>
        <dbReference type="Proteomes" id="UP001177003"/>
    </source>
</evidence>
<proteinExistence type="predicted"/>
<accession>A0AA36EPR6</accession>
<dbReference type="AlphaFoldDB" id="A0AA36EPR6"/>
<protein>
    <submittedName>
        <fullName evidence="2">Uncharacterized protein</fullName>
    </submittedName>
</protein>
<dbReference type="Proteomes" id="UP001177003">
    <property type="component" value="Chromosome 9"/>
</dbReference>
<name>A0AA36EPR6_LACSI</name>
<feature type="coiled-coil region" evidence="1">
    <location>
        <begin position="230"/>
        <end position="264"/>
    </location>
</feature>
<evidence type="ECO:0000256" key="1">
    <source>
        <dbReference type="SAM" id="Coils"/>
    </source>
</evidence>
<keyword evidence="1" id="KW-0175">Coiled coil</keyword>
<gene>
    <name evidence="2" type="ORF">LSALG_LOCUS41730</name>
</gene>
<reference evidence="2" key="1">
    <citation type="submission" date="2023-04" db="EMBL/GenBank/DDBJ databases">
        <authorList>
            <person name="Vijverberg K."/>
            <person name="Xiong W."/>
            <person name="Schranz E."/>
        </authorList>
    </citation>
    <scope>NUCLEOTIDE SEQUENCE</scope>
</reference>
<evidence type="ECO:0000313" key="2">
    <source>
        <dbReference type="EMBL" id="CAI9303283.1"/>
    </source>
</evidence>
<keyword evidence="3" id="KW-1185">Reference proteome</keyword>
<dbReference type="EMBL" id="OX465085">
    <property type="protein sequence ID" value="CAI9303283.1"/>
    <property type="molecule type" value="Genomic_DNA"/>
</dbReference>
<organism evidence="2 3">
    <name type="scientific">Lactuca saligna</name>
    <name type="common">Willowleaf lettuce</name>
    <dbReference type="NCBI Taxonomy" id="75948"/>
    <lineage>
        <taxon>Eukaryota</taxon>
        <taxon>Viridiplantae</taxon>
        <taxon>Streptophyta</taxon>
        <taxon>Embryophyta</taxon>
        <taxon>Tracheophyta</taxon>
        <taxon>Spermatophyta</taxon>
        <taxon>Magnoliopsida</taxon>
        <taxon>eudicotyledons</taxon>
        <taxon>Gunneridae</taxon>
        <taxon>Pentapetalae</taxon>
        <taxon>asterids</taxon>
        <taxon>campanulids</taxon>
        <taxon>Asterales</taxon>
        <taxon>Asteraceae</taxon>
        <taxon>Cichorioideae</taxon>
        <taxon>Cichorieae</taxon>
        <taxon>Lactucinae</taxon>
        <taxon>Lactuca</taxon>
    </lineage>
</organism>